<evidence type="ECO:0000313" key="2">
    <source>
        <dbReference type="EMBL" id="MCA9387145.1"/>
    </source>
</evidence>
<comment type="caution">
    <text evidence="2">The sequence shown here is derived from an EMBL/GenBank/DDBJ whole genome shotgun (WGS) entry which is preliminary data.</text>
</comment>
<reference evidence="2" key="1">
    <citation type="submission" date="2020-04" db="EMBL/GenBank/DDBJ databases">
        <authorList>
            <person name="Zhang T."/>
        </authorList>
    </citation>
    <scope>NUCLEOTIDE SEQUENCE</scope>
    <source>
        <strain evidence="2">HKST-UBA09</strain>
    </source>
</reference>
<keyword evidence="1" id="KW-0472">Membrane</keyword>
<keyword evidence="1" id="KW-0812">Transmembrane</keyword>
<proteinExistence type="predicted"/>
<dbReference type="EMBL" id="JAGQLF010000054">
    <property type="protein sequence ID" value="MCA9387145.1"/>
    <property type="molecule type" value="Genomic_DNA"/>
</dbReference>
<dbReference type="Proteomes" id="UP000714915">
    <property type="component" value="Unassembled WGS sequence"/>
</dbReference>
<sequence>MASENSPEDNNEDDSENNLSAFSSFINNLDIDELPKTKDELRTQIFDVACQYYQAIFPKEPNDEFIFALTYLLDNFPEDEDLDDEYFLPRLETLKSRQRAIIDDYNDAYKFLDSTIIKLFWLFEGSLIINAVWDLKNTDIIGFGTNLLLGYFIFLGALAYKNNISVYKPPKNKNPNEF</sequence>
<dbReference type="AlphaFoldDB" id="A0A955RLW1"/>
<evidence type="ECO:0000256" key="1">
    <source>
        <dbReference type="SAM" id="Phobius"/>
    </source>
</evidence>
<keyword evidence="1" id="KW-1133">Transmembrane helix</keyword>
<gene>
    <name evidence="2" type="ORF">KC669_03875</name>
</gene>
<protein>
    <submittedName>
        <fullName evidence="2">Uncharacterized protein</fullName>
    </submittedName>
</protein>
<name>A0A955RLW1_9BACT</name>
<accession>A0A955RLW1</accession>
<organism evidence="2 3">
    <name type="scientific">Candidatus Dojkabacteria bacterium</name>
    <dbReference type="NCBI Taxonomy" id="2099670"/>
    <lineage>
        <taxon>Bacteria</taxon>
        <taxon>Candidatus Dojkabacteria</taxon>
    </lineage>
</organism>
<feature type="transmembrane region" description="Helical" evidence="1">
    <location>
        <begin position="140"/>
        <end position="160"/>
    </location>
</feature>
<evidence type="ECO:0000313" key="3">
    <source>
        <dbReference type="Proteomes" id="UP000714915"/>
    </source>
</evidence>
<feature type="transmembrane region" description="Helical" evidence="1">
    <location>
        <begin position="116"/>
        <end position="134"/>
    </location>
</feature>
<reference evidence="2" key="2">
    <citation type="journal article" date="2021" name="Microbiome">
        <title>Successional dynamics and alternative stable states in a saline activated sludge microbial community over 9 years.</title>
        <authorList>
            <person name="Wang Y."/>
            <person name="Ye J."/>
            <person name="Ju F."/>
            <person name="Liu L."/>
            <person name="Boyd J.A."/>
            <person name="Deng Y."/>
            <person name="Parks D.H."/>
            <person name="Jiang X."/>
            <person name="Yin X."/>
            <person name="Woodcroft B.J."/>
            <person name="Tyson G.W."/>
            <person name="Hugenholtz P."/>
            <person name="Polz M.F."/>
            <person name="Zhang T."/>
        </authorList>
    </citation>
    <scope>NUCLEOTIDE SEQUENCE</scope>
    <source>
        <strain evidence="2">HKST-UBA09</strain>
    </source>
</reference>